<dbReference type="SUPFAM" id="SSF50475">
    <property type="entry name" value="FMN-binding split barrel"/>
    <property type="match status" value="1"/>
</dbReference>
<dbReference type="Gene3D" id="2.30.110.10">
    <property type="entry name" value="Electron Transport, Fmn-binding Protein, Chain A"/>
    <property type="match status" value="1"/>
</dbReference>
<accession>A0B784</accession>
<evidence type="ECO:0008006" key="5">
    <source>
        <dbReference type="Google" id="ProtNLM"/>
    </source>
</evidence>
<evidence type="ECO:0000313" key="4">
    <source>
        <dbReference type="Proteomes" id="UP000000674"/>
    </source>
</evidence>
<keyword evidence="4" id="KW-1185">Reference proteome</keyword>
<dbReference type="RefSeq" id="WP_011695954.1">
    <property type="nucleotide sequence ID" value="NC_008553.1"/>
</dbReference>
<dbReference type="Proteomes" id="UP000000674">
    <property type="component" value="Chromosome"/>
</dbReference>
<dbReference type="InterPro" id="IPR012349">
    <property type="entry name" value="Split_barrel_FMN-bd"/>
</dbReference>
<dbReference type="InterPro" id="IPR007386">
    <property type="entry name" value="DUF447_N"/>
</dbReference>
<dbReference type="InterPro" id="IPR049288">
    <property type="entry name" value="DUF447_C"/>
</dbReference>
<dbReference type="KEGG" id="mtp:Mthe_0768"/>
<feature type="domain" description="DUF447" evidence="1">
    <location>
        <begin position="17"/>
        <end position="126"/>
    </location>
</feature>
<dbReference type="OrthoDB" id="146030at2157"/>
<dbReference type="Gene3D" id="1.20.58.290">
    <property type="entry name" value="Hypothetical membrane protein ta0354_69_121"/>
    <property type="match status" value="1"/>
</dbReference>
<dbReference type="HOGENOM" id="CLU_110565_0_0_2"/>
<reference evidence="3 4" key="1">
    <citation type="submission" date="2006-10" db="EMBL/GenBank/DDBJ databases">
        <title>Complete sequence of Methanosaeta thermophila PT.</title>
        <authorList>
            <consortium name="US DOE Joint Genome Institute"/>
            <person name="Copeland A."/>
            <person name="Lucas S."/>
            <person name="Lapidus A."/>
            <person name="Barry K."/>
            <person name="Detter J.C."/>
            <person name="Glavina del Rio T."/>
            <person name="Hammon N."/>
            <person name="Israni S."/>
            <person name="Pitluck S."/>
            <person name="Chain P."/>
            <person name="Malfatti S."/>
            <person name="Shin M."/>
            <person name="Vergez L."/>
            <person name="Schmutz J."/>
            <person name="Larimer F."/>
            <person name="Land M."/>
            <person name="Hauser L."/>
            <person name="Kyrpides N."/>
            <person name="Kim E."/>
            <person name="Smith K.S."/>
            <person name="Ingram-Smith C."/>
            <person name="Richardson P."/>
        </authorList>
    </citation>
    <scope>NUCLEOTIDE SEQUENCE [LARGE SCALE GENOMIC DNA]</scope>
    <source>
        <strain evidence="4">DSM 6194 / JCM 14653 / NBRC 101360 / PT</strain>
    </source>
</reference>
<dbReference type="STRING" id="349307.Mthe_0768"/>
<evidence type="ECO:0000259" key="1">
    <source>
        <dbReference type="Pfam" id="PF04289"/>
    </source>
</evidence>
<dbReference type="PIRSF" id="PIRSF018747">
    <property type="entry name" value="UCP018747"/>
    <property type="match status" value="1"/>
</dbReference>
<evidence type="ECO:0000259" key="2">
    <source>
        <dbReference type="Pfam" id="PF20766"/>
    </source>
</evidence>
<evidence type="ECO:0000313" key="3">
    <source>
        <dbReference type="EMBL" id="ABK14558.1"/>
    </source>
</evidence>
<dbReference type="Pfam" id="PF20766">
    <property type="entry name" value="DUF447_C"/>
    <property type="match status" value="1"/>
</dbReference>
<sequence>MNVDGILDELGILPGINEVIVTTERDGVPNAAPIGIIRDENVTVRLFLGTHTYENVLATGQLVANVTHDPMIFVEAAMSDLGEECFLRRDGVLTLKDAESWALFRCSPYRTDIIMPELEFVRGEVIRREFRAINRGVSCVIEAAIAATRYNALRVDSYLEEIRRLKRIVQRCGGPREIAAMKRLEEHLAASFP</sequence>
<organism evidence="3 4">
    <name type="scientific">Methanothrix thermoacetophila (strain DSM 6194 / JCM 14653 / NBRC 101360 / PT)</name>
    <name type="common">Methanosaeta thermophila</name>
    <dbReference type="NCBI Taxonomy" id="349307"/>
    <lineage>
        <taxon>Archaea</taxon>
        <taxon>Methanobacteriati</taxon>
        <taxon>Methanobacteriota</taxon>
        <taxon>Stenosarchaea group</taxon>
        <taxon>Methanomicrobia</taxon>
        <taxon>Methanotrichales</taxon>
        <taxon>Methanotrichaceae</taxon>
        <taxon>Methanothrix</taxon>
    </lineage>
</organism>
<name>A0B784_METTP</name>
<dbReference type="AlphaFoldDB" id="A0B784"/>
<gene>
    <name evidence="3" type="ordered locus">Mthe_0768</name>
</gene>
<dbReference type="Pfam" id="PF04289">
    <property type="entry name" value="DUF447_N"/>
    <property type="match status" value="1"/>
</dbReference>
<dbReference type="InterPro" id="IPR016733">
    <property type="entry name" value="UCP018747"/>
</dbReference>
<protein>
    <recommendedName>
        <fullName evidence="5">DUF447 family protein</fullName>
    </recommendedName>
</protein>
<feature type="domain" description="DUF447" evidence="2">
    <location>
        <begin position="134"/>
        <end position="186"/>
    </location>
</feature>
<proteinExistence type="predicted"/>
<dbReference type="GeneID" id="4463286"/>
<dbReference type="EMBL" id="CP000477">
    <property type="protein sequence ID" value="ABK14558.1"/>
    <property type="molecule type" value="Genomic_DNA"/>
</dbReference>